<feature type="domain" description="Hydantoinase/oxoprolinase N-terminal" evidence="2">
    <location>
        <begin position="13"/>
        <end position="208"/>
    </location>
</feature>
<accession>A0A7U3YG50</accession>
<sequence length="720" mass="78698">MKVEEIDQGYILALDAGGTMTDTILVTPDGSFTVGKSLTNREDEKSSYLESVGDAASYLGLTSSDVHSRTSVSIYAGTGMLNTIITGTGANVGLLVTRGFEHITVIEGGLTWLGESQAEILHSQLRRHTAPLVDSRNVIGVSERIAGPTYLTAEAKSGEVLIPLNEKEVEEAVKTLLKNKVEVIGIMFLNSYVDPRHELKAKEIAERVIQEHGADVPVVCSAEVAPVMKENNRVKSLLFQAYAAEKTRDQLRQVEQSAQKEGYKASLQTLLSYGGAVTIHYSRLYETVLSGPIGGLTGAQQVAKITGRKNIVTADLGGTSFDVGLVVDGLIGIRKDADFARHRLALPMVALDSVGSGAGSVVRVDEYRRMHIGPKSAGYRVGLCYQYPELTITDINVALGYVDPNYFLGGKVKLDREKALAGLEERVAKPLGLDVFAAGEGVLDVFHTQMKDLIRVTLQSRGYNPSEFTLLCYGGAGPVHMWGYSEGTGVGNVMTLPFAAAFSAFGAACSEYTHRYDKSLVVLLPHSLSAEEKQRAAETINSAWRNLEEIAVREMANEGINPSHITFRYGIYARYIGQLESFDTPLTFGHVHTADDIDRLTEAFENVYTKIYPEGARFPEAGYAITEVYVQAVAPKPVPVIREYDLEGVKPADSAYISTREVYHKGKWELFTVWEMSELRAGNVVKGPAIIQDPMTTVVIPPGKEVALDQFRFLHYRDAR</sequence>
<gene>
    <name evidence="4" type="ORF">GY4MC1_2265</name>
</gene>
<evidence type="ECO:0000259" key="2">
    <source>
        <dbReference type="Pfam" id="PF05378"/>
    </source>
</evidence>
<name>A0A7U3YG50_GEOS0</name>
<evidence type="ECO:0000259" key="1">
    <source>
        <dbReference type="Pfam" id="PF01968"/>
    </source>
</evidence>
<dbReference type="GO" id="GO:0017168">
    <property type="term" value="F:5-oxoprolinase (ATP-hydrolyzing) activity"/>
    <property type="evidence" value="ECO:0007669"/>
    <property type="project" value="TreeGrafter"/>
</dbReference>
<dbReference type="InterPro" id="IPR008040">
    <property type="entry name" value="Hydant_A_N"/>
</dbReference>
<dbReference type="InterPro" id="IPR045079">
    <property type="entry name" value="Oxoprolinase-like"/>
</dbReference>
<dbReference type="PANTHER" id="PTHR11365">
    <property type="entry name" value="5-OXOPROLINASE RELATED"/>
    <property type="match status" value="1"/>
</dbReference>
<dbReference type="PANTHER" id="PTHR11365:SF23">
    <property type="entry name" value="HYPOTHETICAL 5-OXOPROLINASE (EUROFUNG)-RELATED"/>
    <property type="match status" value="1"/>
</dbReference>
<dbReference type="GO" id="GO:0006749">
    <property type="term" value="P:glutathione metabolic process"/>
    <property type="evidence" value="ECO:0007669"/>
    <property type="project" value="TreeGrafter"/>
</dbReference>
<dbReference type="GO" id="GO:0005829">
    <property type="term" value="C:cytosol"/>
    <property type="evidence" value="ECO:0007669"/>
    <property type="project" value="TreeGrafter"/>
</dbReference>
<dbReference type="Pfam" id="PF19278">
    <property type="entry name" value="Hydant_A_C"/>
    <property type="match status" value="1"/>
</dbReference>
<feature type="domain" description="Acetophenone carboxylase-like C-terminal" evidence="3">
    <location>
        <begin position="529"/>
        <end position="718"/>
    </location>
</feature>
<proteinExistence type="predicted"/>
<protein>
    <submittedName>
        <fullName evidence="4">Hydantoinase/oxoprolinase</fullName>
    </submittedName>
</protein>
<evidence type="ECO:0000313" key="4">
    <source>
        <dbReference type="EMBL" id="ADP74996.1"/>
    </source>
</evidence>
<dbReference type="AlphaFoldDB" id="A0A7U3YG50"/>
<feature type="domain" description="Hydantoinase A/oxoprolinase" evidence="1">
    <location>
        <begin position="233"/>
        <end position="515"/>
    </location>
</feature>
<dbReference type="Pfam" id="PF01968">
    <property type="entry name" value="Hydantoinase_A"/>
    <property type="match status" value="1"/>
</dbReference>
<dbReference type="Pfam" id="PF05378">
    <property type="entry name" value="Hydant_A_N"/>
    <property type="match status" value="1"/>
</dbReference>
<dbReference type="InterPro" id="IPR002821">
    <property type="entry name" value="Hydantoinase_A"/>
</dbReference>
<organism evidence="4">
    <name type="scientific">Geobacillus sp. (strain Y4.1MC1)</name>
    <dbReference type="NCBI Taxonomy" id="581103"/>
    <lineage>
        <taxon>Bacteria</taxon>
        <taxon>Bacillati</taxon>
        <taxon>Bacillota</taxon>
        <taxon>Bacilli</taxon>
        <taxon>Bacillales</taxon>
        <taxon>Anoxybacillaceae</taxon>
        <taxon>Geobacillus</taxon>
    </lineage>
</organism>
<reference evidence="4" key="1">
    <citation type="submission" date="2010-10" db="EMBL/GenBank/DDBJ databases">
        <title>Complete sequence of chromosome of Geobacillus sp. Y4.1MC1.</title>
        <authorList>
            <consortium name="US DOE Joint Genome Institute"/>
            <person name="Lucas S."/>
            <person name="Copeland A."/>
            <person name="Lapidus A."/>
            <person name="Cheng J.-F."/>
            <person name="Bruce D."/>
            <person name="Goodwin L."/>
            <person name="Pitluck S."/>
            <person name="Chertkov O."/>
            <person name="Zhang X."/>
            <person name="Detter J.C."/>
            <person name="Han C."/>
            <person name="Tapia R."/>
            <person name="Land M."/>
            <person name="Hauser L."/>
            <person name="Jeffries C."/>
            <person name="Kyrpides N."/>
            <person name="Ivanova N."/>
            <person name="Ovchinnikova G."/>
            <person name="Brumm P."/>
            <person name="Mead D."/>
            <person name="Woyke T."/>
        </authorList>
    </citation>
    <scope>NUCLEOTIDE SEQUENCE [LARGE SCALE GENOMIC DNA]</scope>
    <source>
        <strain evidence="4">Y4.1MC1</strain>
    </source>
</reference>
<evidence type="ECO:0000259" key="3">
    <source>
        <dbReference type="Pfam" id="PF19278"/>
    </source>
</evidence>
<dbReference type="KEGG" id="gmc:GY4MC1_2265"/>
<dbReference type="EMBL" id="CP002293">
    <property type="protein sequence ID" value="ADP74996.1"/>
    <property type="molecule type" value="Genomic_DNA"/>
</dbReference>
<dbReference type="InterPro" id="IPR049517">
    <property type="entry name" value="ACX-like_C"/>
</dbReference>